<reference evidence="3 4" key="1">
    <citation type="submission" date="2019-02" db="EMBL/GenBank/DDBJ databases">
        <title>Deep-cultivation of Planctomycetes and their phenomic and genomic characterization uncovers novel biology.</title>
        <authorList>
            <person name="Wiegand S."/>
            <person name="Jogler M."/>
            <person name="Boedeker C."/>
            <person name="Pinto D."/>
            <person name="Vollmers J."/>
            <person name="Rivas-Marin E."/>
            <person name="Kohn T."/>
            <person name="Peeters S.H."/>
            <person name="Heuer A."/>
            <person name="Rast P."/>
            <person name="Oberbeckmann S."/>
            <person name="Bunk B."/>
            <person name="Jeske O."/>
            <person name="Meyerdierks A."/>
            <person name="Storesund J.E."/>
            <person name="Kallscheuer N."/>
            <person name="Luecker S."/>
            <person name="Lage O.M."/>
            <person name="Pohl T."/>
            <person name="Merkel B.J."/>
            <person name="Hornburger P."/>
            <person name="Mueller R.-W."/>
            <person name="Bruemmer F."/>
            <person name="Labrenz M."/>
            <person name="Spormann A.M."/>
            <person name="Op den Camp H."/>
            <person name="Overmann J."/>
            <person name="Amann R."/>
            <person name="Jetten M.S.M."/>
            <person name="Mascher T."/>
            <person name="Medema M.H."/>
            <person name="Devos D.P."/>
            <person name="Kaster A.-K."/>
            <person name="Ovreas L."/>
            <person name="Rohde M."/>
            <person name="Galperin M.Y."/>
            <person name="Jogler C."/>
        </authorList>
    </citation>
    <scope>NUCLEOTIDE SEQUENCE [LARGE SCALE GENOMIC DNA]</scope>
    <source>
        <strain evidence="3 4">ETA_A1</strain>
    </source>
</reference>
<feature type="region of interest" description="Disordered" evidence="1">
    <location>
        <begin position="66"/>
        <end position="87"/>
    </location>
</feature>
<sequence length="87" mass="9437">MATMTILLRRDPDSGKQNIIVKLDSDPDALPVEHENLHRTLVEKLVGKGVNAEDLGEIVIVREPAREPAAPAAEPDAPQRHKSSNPG</sequence>
<dbReference type="Pfam" id="PF20002">
    <property type="entry name" value="fvmX3-analog"/>
    <property type="match status" value="1"/>
</dbReference>
<evidence type="ECO:0000313" key="4">
    <source>
        <dbReference type="Proteomes" id="UP000319576"/>
    </source>
</evidence>
<dbReference type="EMBL" id="CP036273">
    <property type="protein sequence ID" value="QDU20696.1"/>
    <property type="molecule type" value="Genomic_DNA"/>
</dbReference>
<name>A0A517XT35_9BACT</name>
<accession>A0A517XT35</accession>
<proteinExistence type="predicted"/>
<keyword evidence="4" id="KW-1185">Reference proteome</keyword>
<dbReference type="Proteomes" id="UP000319576">
    <property type="component" value="Chromosome"/>
</dbReference>
<dbReference type="AlphaFoldDB" id="A0A517XT35"/>
<feature type="domain" description="FtsH ternary system" evidence="2">
    <location>
        <begin position="1"/>
        <end position="85"/>
    </location>
</feature>
<gene>
    <name evidence="3" type="ORF">ETAA1_26530</name>
</gene>
<dbReference type="KEGG" id="uli:ETAA1_26530"/>
<evidence type="ECO:0000256" key="1">
    <source>
        <dbReference type="SAM" id="MobiDB-lite"/>
    </source>
</evidence>
<feature type="compositionally biased region" description="Low complexity" evidence="1">
    <location>
        <begin position="67"/>
        <end position="76"/>
    </location>
</feature>
<evidence type="ECO:0000313" key="3">
    <source>
        <dbReference type="EMBL" id="QDU20696.1"/>
    </source>
</evidence>
<protein>
    <recommendedName>
        <fullName evidence="2">FtsH ternary system domain-containing protein</fullName>
    </recommendedName>
</protein>
<dbReference type="OrthoDB" id="5383007at2"/>
<organism evidence="3 4">
    <name type="scientific">Urbifossiella limnaea</name>
    <dbReference type="NCBI Taxonomy" id="2528023"/>
    <lineage>
        <taxon>Bacteria</taxon>
        <taxon>Pseudomonadati</taxon>
        <taxon>Planctomycetota</taxon>
        <taxon>Planctomycetia</taxon>
        <taxon>Gemmatales</taxon>
        <taxon>Gemmataceae</taxon>
        <taxon>Urbifossiella</taxon>
    </lineage>
</organism>
<evidence type="ECO:0000259" key="2">
    <source>
        <dbReference type="Pfam" id="PF20002"/>
    </source>
</evidence>
<dbReference type="InterPro" id="IPR045483">
    <property type="entry name" value="fvmX3-analog"/>
</dbReference>